<protein>
    <submittedName>
        <fullName evidence="2">Uncharacterized protein</fullName>
    </submittedName>
</protein>
<evidence type="ECO:0000313" key="2">
    <source>
        <dbReference type="EMBL" id="QDV34712.1"/>
    </source>
</evidence>
<proteinExistence type="predicted"/>
<feature type="compositionally biased region" description="Pro residues" evidence="1">
    <location>
        <begin position="65"/>
        <end position="78"/>
    </location>
</feature>
<dbReference type="EMBL" id="CP036426">
    <property type="protein sequence ID" value="QDV34712.1"/>
    <property type="molecule type" value="Genomic_DNA"/>
</dbReference>
<accession>A0A518H1J8</accession>
<evidence type="ECO:0000313" key="3">
    <source>
        <dbReference type="Proteomes" id="UP000317835"/>
    </source>
</evidence>
<dbReference type="AlphaFoldDB" id="A0A518H1J8"/>
<feature type="region of interest" description="Disordered" evidence="1">
    <location>
        <begin position="59"/>
        <end position="98"/>
    </location>
</feature>
<keyword evidence="3" id="KW-1185">Reference proteome</keyword>
<gene>
    <name evidence="2" type="ORF">ElP_26060</name>
</gene>
<evidence type="ECO:0000256" key="1">
    <source>
        <dbReference type="SAM" id="MobiDB-lite"/>
    </source>
</evidence>
<name>A0A518H1J8_9BACT</name>
<dbReference type="KEGG" id="tpla:ElP_26060"/>
<organism evidence="2 3">
    <name type="scientific">Tautonia plasticadhaerens</name>
    <dbReference type="NCBI Taxonomy" id="2527974"/>
    <lineage>
        <taxon>Bacteria</taxon>
        <taxon>Pseudomonadati</taxon>
        <taxon>Planctomycetota</taxon>
        <taxon>Planctomycetia</taxon>
        <taxon>Isosphaerales</taxon>
        <taxon>Isosphaeraceae</taxon>
        <taxon>Tautonia</taxon>
    </lineage>
</organism>
<sequence length="256" mass="27686">MSAGPMVVGGAPGLGAVVRPLDLLRQDRERARGLMLDSPHSQPLRERIAQLRQARLSAIRGGGRPGPPADPASPPPSASPVSGVTMERITNPTPINTRIVPPLSQVRVQDREPIPGQSYNVVFVTVRNSTGRTFDARDGLAVQVTGQGPGHSYPILSGADTWDPREVFVFYFLTKEYYPLEPVQSAGFEFNFVNPRVVAIPGPSGFFQRILYDPETFPRVLDAVVVGGPGSKGRHLGLPDTSLWEIIPSNLNVIPL</sequence>
<reference evidence="2 3" key="1">
    <citation type="submission" date="2019-02" db="EMBL/GenBank/DDBJ databases">
        <title>Deep-cultivation of Planctomycetes and their phenomic and genomic characterization uncovers novel biology.</title>
        <authorList>
            <person name="Wiegand S."/>
            <person name="Jogler M."/>
            <person name="Boedeker C."/>
            <person name="Pinto D."/>
            <person name="Vollmers J."/>
            <person name="Rivas-Marin E."/>
            <person name="Kohn T."/>
            <person name="Peeters S.H."/>
            <person name="Heuer A."/>
            <person name="Rast P."/>
            <person name="Oberbeckmann S."/>
            <person name="Bunk B."/>
            <person name="Jeske O."/>
            <person name="Meyerdierks A."/>
            <person name="Storesund J.E."/>
            <person name="Kallscheuer N."/>
            <person name="Luecker S."/>
            <person name="Lage O.M."/>
            <person name="Pohl T."/>
            <person name="Merkel B.J."/>
            <person name="Hornburger P."/>
            <person name="Mueller R.-W."/>
            <person name="Bruemmer F."/>
            <person name="Labrenz M."/>
            <person name="Spormann A.M."/>
            <person name="Op den Camp H."/>
            <person name="Overmann J."/>
            <person name="Amann R."/>
            <person name="Jetten M.S.M."/>
            <person name="Mascher T."/>
            <person name="Medema M.H."/>
            <person name="Devos D.P."/>
            <person name="Kaster A.-K."/>
            <person name="Ovreas L."/>
            <person name="Rohde M."/>
            <person name="Galperin M.Y."/>
            <person name="Jogler C."/>
        </authorList>
    </citation>
    <scope>NUCLEOTIDE SEQUENCE [LARGE SCALE GENOMIC DNA]</scope>
    <source>
        <strain evidence="2 3">ElP</strain>
    </source>
</reference>
<dbReference type="Proteomes" id="UP000317835">
    <property type="component" value="Chromosome"/>
</dbReference>